<dbReference type="GO" id="GO:0046872">
    <property type="term" value="F:metal ion binding"/>
    <property type="evidence" value="ECO:0007669"/>
    <property type="project" value="UniProtKB-KW"/>
</dbReference>
<feature type="domain" description="NADH-ubiquinone oxidoreductase 51kDa subunit FMN-binding" evidence="10">
    <location>
        <begin position="26"/>
        <end position="168"/>
    </location>
</feature>
<keyword evidence="8" id="KW-0408">Iron</keyword>
<dbReference type="InterPro" id="IPR037207">
    <property type="entry name" value="Nuop51_4Fe4S-bd_sf"/>
</dbReference>
<evidence type="ECO:0000256" key="6">
    <source>
        <dbReference type="ARBA" id="ARBA00022643"/>
    </source>
</evidence>
<proteinExistence type="inferred from homology"/>
<comment type="similarity">
    <text evidence="3">Belongs to the complex I 51 kDa subunit family.</text>
</comment>
<dbReference type="InterPro" id="IPR050837">
    <property type="entry name" value="ComplexI_51kDa_subunit"/>
</dbReference>
<name>A0A9X2VR40_9PSEU</name>
<keyword evidence="6" id="KW-0288">FMN</keyword>
<dbReference type="PANTHER" id="PTHR11780:SF10">
    <property type="entry name" value="NADH DEHYDROGENASE [UBIQUINONE] FLAVOPROTEIN 1, MITOCHONDRIAL"/>
    <property type="match status" value="1"/>
</dbReference>
<protein>
    <submittedName>
        <fullName evidence="12">Proton-conducting membrane transporter</fullName>
    </submittedName>
</protein>
<evidence type="ECO:0000256" key="1">
    <source>
        <dbReference type="ARBA" id="ARBA00001917"/>
    </source>
</evidence>
<evidence type="ECO:0000313" key="12">
    <source>
        <dbReference type="EMBL" id="MCS7481166.1"/>
    </source>
</evidence>
<dbReference type="EMBL" id="JANYMP010000017">
    <property type="protein sequence ID" value="MCS7481166.1"/>
    <property type="molecule type" value="Genomic_DNA"/>
</dbReference>
<keyword evidence="7" id="KW-0479">Metal-binding</keyword>
<evidence type="ECO:0000256" key="9">
    <source>
        <dbReference type="ARBA" id="ARBA00023014"/>
    </source>
</evidence>
<evidence type="ECO:0000256" key="5">
    <source>
        <dbReference type="ARBA" id="ARBA00022630"/>
    </source>
</evidence>
<gene>
    <name evidence="12" type="ORF">NZH93_30290</name>
</gene>
<sequence length="340" mass="34917">MRLLTNGPLTPLAVPDRVTLINEVLASGLRGRGGGGFPTGRKLQAVTGRKRVVVANGCEGEPDSLKDRVLLRRSPHLVFDGIQAARHAIGATDAVLCVHEGSPLVAALRPTAAARGVRVVEVPRRYVASEESALVNFLAGGAAKPTVSPPRPTERGVLVDNVETLAHLAVVARIGAEAFRARETTLVTTPTGVHEVPVTTRLADLVTGPVLAGGYGGVWLADAGGLTVGEAPGVAVFRSPRECGVRDTAAILAYLAAESARQCGPCMFGLPAIAADFAALADGVPGALDRLRRRLPVVTGRGACAHPDGAVRMAASALAVFADDVTAHATGAGCTTRRTA</sequence>
<feature type="domain" description="NADH-ubiquinone oxidoreductase 51kDa subunit iron-sulphur binding" evidence="11">
    <location>
        <begin position="250"/>
        <end position="328"/>
    </location>
</feature>
<evidence type="ECO:0000313" key="13">
    <source>
        <dbReference type="Proteomes" id="UP001141259"/>
    </source>
</evidence>
<dbReference type="Proteomes" id="UP001141259">
    <property type="component" value="Unassembled WGS sequence"/>
</dbReference>
<evidence type="ECO:0000256" key="4">
    <source>
        <dbReference type="ARBA" id="ARBA00022485"/>
    </source>
</evidence>
<keyword evidence="13" id="KW-1185">Reference proteome</keyword>
<dbReference type="AlphaFoldDB" id="A0A9X2VR40"/>
<dbReference type="GO" id="GO:0051539">
    <property type="term" value="F:4 iron, 4 sulfur cluster binding"/>
    <property type="evidence" value="ECO:0007669"/>
    <property type="project" value="UniProtKB-KW"/>
</dbReference>
<comment type="cofactor">
    <cofactor evidence="2">
        <name>[4Fe-4S] cluster</name>
        <dbReference type="ChEBI" id="CHEBI:49883"/>
    </cofactor>
</comment>
<keyword evidence="4" id="KW-0004">4Fe-4S</keyword>
<dbReference type="RefSeq" id="WP_259626662.1">
    <property type="nucleotide sequence ID" value="NZ_JANYMP010000017.1"/>
</dbReference>
<dbReference type="Gene3D" id="3.40.50.11540">
    <property type="entry name" value="NADH-ubiquinone oxidoreductase 51kDa subunit"/>
    <property type="match status" value="1"/>
</dbReference>
<evidence type="ECO:0000259" key="11">
    <source>
        <dbReference type="Pfam" id="PF10589"/>
    </source>
</evidence>
<reference evidence="12" key="1">
    <citation type="submission" date="2022-08" db="EMBL/GenBank/DDBJ databases">
        <authorList>
            <person name="Tistechok S."/>
            <person name="Samborskyy M."/>
            <person name="Roman I."/>
        </authorList>
    </citation>
    <scope>NUCLEOTIDE SEQUENCE</scope>
    <source>
        <strain evidence="12">DSM 103496</strain>
    </source>
</reference>
<dbReference type="InterPro" id="IPR019575">
    <property type="entry name" value="Nuop51_4Fe4S-bd"/>
</dbReference>
<keyword evidence="5" id="KW-0285">Flavoprotein</keyword>
<organism evidence="12 13">
    <name type="scientific">Umezawaea endophytica</name>
    <dbReference type="NCBI Taxonomy" id="1654476"/>
    <lineage>
        <taxon>Bacteria</taxon>
        <taxon>Bacillati</taxon>
        <taxon>Actinomycetota</taxon>
        <taxon>Actinomycetes</taxon>
        <taxon>Pseudonocardiales</taxon>
        <taxon>Pseudonocardiaceae</taxon>
        <taxon>Umezawaea</taxon>
    </lineage>
</organism>
<dbReference type="SUPFAM" id="SSF140490">
    <property type="entry name" value="Nqo1C-terminal domain-like"/>
    <property type="match status" value="1"/>
</dbReference>
<dbReference type="InterPro" id="IPR011538">
    <property type="entry name" value="Nuo51_FMN-bd"/>
</dbReference>
<dbReference type="Gene3D" id="1.20.1440.230">
    <property type="entry name" value="NADH-ubiquinone oxidoreductase 51kDa subunit, iron-sulphur binding domain"/>
    <property type="match status" value="1"/>
</dbReference>
<dbReference type="InterPro" id="IPR037225">
    <property type="entry name" value="Nuo51_FMN-bd_sf"/>
</dbReference>
<evidence type="ECO:0000259" key="10">
    <source>
        <dbReference type="Pfam" id="PF01512"/>
    </source>
</evidence>
<accession>A0A9X2VR40</accession>
<evidence type="ECO:0000256" key="2">
    <source>
        <dbReference type="ARBA" id="ARBA00001966"/>
    </source>
</evidence>
<comment type="cofactor">
    <cofactor evidence="1">
        <name>FMN</name>
        <dbReference type="ChEBI" id="CHEBI:58210"/>
    </cofactor>
</comment>
<dbReference type="Pfam" id="PF01512">
    <property type="entry name" value="Complex1_51K"/>
    <property type="match status" value="1"/>
</dbReference>
<dbReference type="Pfam" id="PF10589">
    <property type="entry name" value="NADH_4Fe-4S"/>
    <property type="match status" value="1"/>
</dbReference>
<evidence type="ECO:0000256" key="3">
    <source>
        <dbReference type="ARBA" id="ARBA00007523"/>
    </source>
</evidence>
<keyword evidence="9" id="KW-0411">Iron-sulfur</keyword>
<evidence type="ECO:0000256" key="8">
    <source>
        <dbReference type="ARBA" id="ARBA00023004"/>
    </source>
</evidence>
<comment type="caution">
    <text evidence="12">The sequence shown here is derived from an EMBL/GenBank/DDBJ whole genome shotgun (WGS) entry which is preliminary data.</text>
</comment>
<evidence type="ECO:0000256" key="7">
    <source>
        <dbReference type="ARBA" id="ARBA00022723"/>
    </source>
</evidence>
<dbReference type="PANTHER" id="PTHR11780">
    <property type="entry name" value="NADH-UBIQUINONE OXIDOREDUCTASE FLAVOPROTEIN 1 NDUFV1"/>
    <property type="match status" value="1"/>
</dbReference>
<dbReference type="GO" id="GO:0003954">
    <property type="term" value="F:NADH dehydrogenase activity"/>
    <property type="evidence" value="ECO:0007669"/>
    <property type="project" value="TreeGrafter"/>
</dbReference>
<dbReference type="SUPFAM" id="SSF142019">
    <property type="entry name" value="Nqo1 FMN-binding domain-like"/>
    <property type="match status" value="1"/>
</dbReference>
<dbReference type="GO" id="GO:0045333">
    <property type="term" value="P:cellular respiration"/>
    <property type="evidence" value="ECO:0007669"/>
    <property type="project" value="TreeGrafter"/>
</dbReference>